<dbReference type="PRINTS" id="PR00411">
    <property type="entry name" value="PNDRDTASEI"/>
</dbReference>
<dbReference type="InterPro" id="IPR050151">
    <property type="entry name" value="Class-I_Pyr_Nuc-Dis_Oxidored"/>
</dbReference>
<dbReference type="GO" id="GO:0004148">
    <property type="term" value="F:dihydrolipoyl dehydrogenase (NADH) activity"/>
    <property type="evidence" value="ECO:0007669"/>
    <property type="project" value="UniProtKB-EC"/>
</dbReference>
<dbReference type="InterPro" id="IPR016156">
    <property type="entry name" value="FAD/NAD-linked_Rdtase_dimer_sf"/>
</dbReference>
<keyword evidence="4 14" id="KW-0285">Flavoprotein</keyword>
<dbReference type="Pfam" id="PF02852">
    <property type="entry name" value="Pyr_redox_dim"/>
    <property type="match status" value="1"/>
</dbReference>
<reference evidence="18" key="1">
    <citation type="submission" date="2016-02" db="EMBL/GenBank/DDBJ databases">
        <authorList>
            <person name="Dunlap C."/>
        </authorList>
    </citation>
    <scope>NUCLEOTIDE SEQUENCE [LARGE SCALE GENOMIC DNA]</scope>
    <source>
        <strain evidence="18">NRRL B-41092</strain>
    </source>
</reference>
<evidence type="ECO:0000256" key="11">
    <source>
        <dbReference type="PIRSR" id="PIRSR000350-2"/>
    </source>
</evidence>
<keyword evidence="5 12" id="KW-0274">FAD</keyword>
<dbReference type="PRINTS" id="PR00368">
    <property type="entry name" value="FADPNR"/>
</dbReference>
<feature type="binding site" evidence="12">
    <location>
        <position position="265"/>
    </location>
    <ligand>
        <name>NAD(+)</name>
        <dbReference type="ChEBI" id="CHEBI:57540"/>
    </ligand>
</feature>
<sequence>MTLAIIGGGPAGYAAAVTAARRGAEVVLIDKGPLGGTCLNEGCIPTKSLLESANILDKIKHANTFGIELPQNITVNWARMQARKRQIVNQLVQGIQYLMKANQIKVISGTASFLSDKTLLIEDGGGAKEILEADKILIASGSEPMSLPCAPFDGGWVIDSQGALSLKQIPSSLLIVGGGVIGCEFASLFSRLKTKVTVIEMADQLLPAEDGEIAAAFEETLRESGVDIQTGAALQRVDQASKTAVWTKDGKEIEARADHILIAVGRKPRLQGLHLEQAGIRFSLGGIEVNEHMQTNLPHIYACGDAAGGFQLAHAAIHEGMAAASHASGRDTAVNMRAVPRCIYTSPEMAAIGLTEKQARERYGDVHIGECSFSANGKALIKNQHGGKMKIIAEPEFGEIVGVSMIGPDVTELIGQAAMLMNGEITADMSEHFIAAHPTLSETLQEALLNVTGLAVHSV</sequence>
<feature type="disulfide bond" description="Redox-active" evidence="13">
    <location>
        <begin position="38"/>
        <end position="43"/>
    </location>
</feature>
<evidence type="ECO:0000259" key="16">
    <source>
        <dbReference type="Pfam" id="PF07992"/>
    </source>
</evidence>
<dbReference type="EMBL" id="LSBA01000004">
    <property type="protein sequence ID" value="KXZ22746.1"/>
    <property type="molecule type" value="Genomic_DNA"/>
</dbReference>
<feature type="binding site" evidence="12">
    <location>
        <position position="200"/>
    </location>
    <ligand>
        <name>NAD(+)</name>
        <dbReference type="ChEBI" id="CHEBI:57540"/>
    </ligand>
</feature>
<evidence type="ECO:0000256" key="14">
    <source>
        <dbReference type="RuleBase" id="RU003692"/>
    </source>
</evidence>
<dbReference type="InterPro" id="IPR004099">
    <property type="entry name" value="Pyr_nucl-diS_OxRdtase_dimer"/>
</dbReference>
<comment type="similarity">
    <text evidence="1 14">Belongs to the class-I pyridine nucleotide-disulfide oxidoreductase family.</text>
</comment>
<feature type="domain" description="FAD/NAD(P)-binding" evidence="16">
    <location>
        <begin position="2"/>
        <end position="320"/>
    </location>
</feature>
<dbReference type="SUPFAM" id="SSF51905">
    <property type="entry name" value="FAD/NAD(P)-binding domain"/>
    <property type="match status" value="1"/>
</dbReference>
<evidence type="ECO:0000256" key="4">
    <source>
        <dbReference type="ARBA" id="ARBA00022630"/>
    </source>
</evidence>
<organism evidence="17 18">
    <name type="scientific">Bacillus nakamurai</name>
    <dbReference type="NCBI Taxonomy" id="1793963"/>
    <lineage>
        <taxon>Bacteria</taxon>
        <taxon>Bacillati</taxon>
        <taxon>Bacillota</taxon>
        <taxon>Bacilli</taxon>
        <taxon>Bacillales</taxon>
        <taxon>Bacillaceae</taxon>
        <taxon>Bacillus</taxon>
    </lineage>
</organism>
<evidence type="ECO:0000256" key="8">
    <source>
        <dbReference type="ARBA" id="ARBA00023157"/>
    </source>
</evidence>
<evidence type="ECO:0000256" key="5">
    <source>
        <dbReference type="ARBA" id="ARBA00022827"/>
    </source>
</evidence>
<evidence type="ECO:0000256" key="7">
    <source>
        <dbReference type="ARBA" id="ARBA00023027"/>
    </source>
</evidence>
<dbReference type="InterPro" id="IPR006258">
    <property type="entry name" value="Lipoamide_DH"/>
</dbReference>
<feature type="domain" description="Pyridine nucleotide-disulphide oxidoreductase dimerisation" evidence="15">
    <location>
        <begin position="339"/>
        <end position="447"/>
    </location>
</feature>
<dbReference type="OrthoDB" id="9800167at2"/>
<evidence type="ECO:0000256" key="1">
    <source>
        <dbReference type="ARBA" id="ARBA00007532"/>
    </source>
</evidence>
<comment type="cofactor">
    <cofactor evidence="12 14">
        <name>FAD</name>
        <dbReference type="ChEBI" id="CHEBI:57692"/>
    </cofactor>
    <text evidence="12 14">Binds 1 FAD per subunit.</text>
</comment>
<comment type="caution">
    <text evidence="17">The sequence shown here is derived from an EMBL/GenBank/DDBJ whole genome shotgun (WGS) entry which is preliminary data.</text>
</comment>
<dbReference type="InterPro" id="IPR012999">
    <property type="entry name" value="Pyr_OxRdtase_I_AS"/>
</dbReference>
<keyword evidence="9 14" id="KW-0676">Redox-active center</keyword>
<dbReference type="GO" id="GO:0006103">
    <property type="term" value="P:2-oxoglutarate metabolic process"/>
    <property type="evidence" value="ECO:0007669"/>
    <property type="project" value="TreeGrafter"/>
</dbReference>
<evidence type="ECO:0000256" key="6">
    <source>
        <dbReference type="ARBA" id="ARBA00023002"/>
    </source>
</evidence>
<evidence type="ECO:0000313" key="17">
    <source>
        <dbReference type="EMBL" id="KXZ22746.1"/>
    </source>
</evidence>
<keyword evidence="18" id="KW-1185">Reference proteome</keyword>
<feature type="binding site" evidence="12">
    <location>
        <begin position="177"/>
        <end position="184"/>
    </location>
    <ligand>
        <name>NAD(+)</name>
        <dbReference type="ChEBI" id="CHEBI:57540"/>
    </ligand>
</feature>
<proteinExistence type="inferred from homology"/>
<dbReference type="InterPro" id="IPR001100">
    <property type="entry name" value="Pyr_nuc-diS_OxRdtase"/>
</dbReference>
<comment type="catalytic activity">
    <reaction evidence="10 14">
        <text>N(6)-[(R)-dihydrolipoyl]-L-lysyl-[protein] + NAD(+) = N(6)-[(R)-lipoyl]-L-lysyl-[protein] + NADH + H(+)</text>
        <dbReference type="Rhea" id="RHEA:15045"/>
        <dbReference type="Rhea" id="RHEA-COMP:10474"/>
        <dbReference type="Rhea" id="RHEA-COMP:10475"/>
        <dbReference type="ChEBI" id="CHEBI:15378"/>
        <dbReference type="ChEBI" id="CHEBI:57540"/>
        <dbReference type="ChEBI" id="CHEBI:57945"/>
        <dbReference type="ChEBI" id="CHEBI:83099"/>
        <dbReference type="ChEBI" id="CHEBI:83100"/>
        <dbReference type="EC" id="1.8.1.4"/>
    </reaction>
</comment>
<keyword evidence="12" id="KW-0547">Nucleotide-binding</keyword>
<dbReference type="PANTHER" id="PTHR22912">
    <property type="entry name" value="DISULFIDE OXIDOREDUCTASE"/>
    <property type="match status" value="1"/>
</dbReference>
<dbReference type="InterPro" id="IPR036188">
    <property type="entry name" value="FAD/NAD-bd_sf"/>
</dbReference>
<dbReference type="Gene3D" id="3.30.390.30">
    <property type="match status" value="1"/>
</dbReference>
<dbReference type="NCBIfam" id="TIGR01350">
    <property type="entry name" value="lipoamide_DH"/>
    <property type="match status" value="1"/>
</dbReference>
<evidence type="ECO:0000259" key="15">
    <source>
        <dbReference type="Pfam" id="PF02852"/>
    </source>
</evidence>
<comment type="miscellaneous">
    <text evidence="14">The active site is a redox-active disulfide bond.</text>
</comment>
<keyword evidence="6 14" id="KW-0560">Oxidoreductase</keyword>
<keyword evidence="8" id="KW-1015">Disulfide bond</keyword>
<dbReference type="AlphaFoldDB" id="A0A150FBI4"/>
<dbReference type="RefSeq" id="WP_061520336.1">
    <property type="nucleotide sequence ID" value="NZ_JARLZY010000002.1"/>
</dbReference>
<evidence type="ECO:0000256" key="9">
    <source>
        <dbReference type="ARBA" id="ARBA00023284"/>
    </source>
</evidence>
<dbReference type="PIRSF" id="PIRSF000350">
    <property type="entry name" value="Mercury_reductase_MerA"/>
    <property type="match status" value="1"/>
</dbReference>
<gene>
    <name evidence="17" type="primary">acoL</name>
    <name evidence="17" type="ORF">AXI58_08235</name>
</gene>
<evidence type="ECO:0000256" key="13">
    <source>
        <dbReference type="PIRSR" id="PIRSR000350-4"/>
    </source>
</evidence>
<dbReference type="PROSITE" id="PS00076">
    <property type="entry name" value="PYRIDINE_REDOX_1"/>
    <property type="match status" value="1"/>
</dbReference>
<keyword evidence="7 12" id="KW-0520">NAD</keyword>
<dbReference type="Proteomes" id="UP000075430">
    <property type="component" value="Unassembled WGS sequence"/>
</dbReference>
<feature type="active site" description="Proton acceptor" evidence="11">
    <location>
        <position position="437"/>
    </location>
</feature>
<feature type="binding site" evidence="12">
    <location>
        <position position="47"/>
    </location>
    <ligand>
        <name>FAD</name>
        <dbReference type="ChEBI" id="CHEBI:57692"/>
    </ligand>
</feature>
<evidence type="ECO:0000313" key="18">
    <source>
        <dbReference type="Proteomes" id="UP000075430"/>
    </source>
</evidence>
<dbReference type="Gene3D" id="3.50.50.60">
    <property type="entry name" value="FAD/NAD(P)-binding domain"/>
    <property type="match status" value="2"/>
</dbReference>
<evidence type="ECO:0000256" key="12">
    <source>
        <dbReference type="PIRSR" id="PIRSR000350-3"/>
    </source>
</evidence>
<evidence type="ECO:0000256" key="10">
    <source>
        <dbReference type="ARBA" id="ARBA00049187"/>
    </source>
</evidence>
<dbReference type="SUPFAM" id="SSF55424">
    <property type="entry name" value="FAD/NAD-linked reductases, dimerisation (C-terminal) domain"/>
    <property type="match status" value="1"/>
</dbReference>
<dbReference type="Pfam" id="PF07992">
    <property type="entry name" value="Pyr_redox_2"/>
    <property type="match status" value="1"/>
</dbReference>
<dbReference type="PANTHER" id="PTHR22912:SF219">
    <property type="entry name" value="DIHYDROLIPOYL DEHYDROGENASE"/>
    <property type="match status" value="1"/>
</dbReference>
<accession>A0A150FBI4</accession>
<protein>
    <recommendedName>
        <fullName evidence="3 14">Dihydrolipoyl dehydrogenase</fullName>
        <ecNumber evidence="2 14">1.8.1.4</ecNumber>
    </recommendedName>
</protein>
<dbReference type="EC" id="1.8.1.4" evidence="2 14"/>
<dbReference type="GO" id="GO:0050660">
    <property type="term" value="F:flavin adenine dinucleotide binding"/>
    <property type="evidence" value="ECO:0007669"/>
    <property type="project" value="InterPro"/>
</dbReference>
<dbReference type="STRING" id="1793963.AXI58_08235"/>
<dbReference type="InterPro" id="IPR023753">
    <property type="entry name" value="FAD/NAD-binding_dom"/>
</dbReference>
<evidence type="ECO:0000256" key="2">
    <source>
        <dbReference type="ARBA" id="ARBA00012608"/>
    </source>
</evidence>
<feature type="binding site" evidence="12">
    <location>
        <position position="305"/>
    </location>
    <ligand>
        <name>NAD(+)</name>
        <dbReference type="ChEBI" id="CHEBI:57540"/>
    </ligand>
</feature>
<name>A0A150FBI4_9BACI</name>
<evidence type="ECO:0000256" key="3">
    <source>
        <dbReference type="ARBA" id="ARBA00016961"/>
    </source>
</evidence>
<dbReference type="FunFam" id="3.30.390.30:FF:000001">
    <property type="entry name" value="Dihydrolipoyl dehydrogenase"/>
    <property type="match status" value="1"/>
</dbReference>